<accession>A0A932EPI5</accession>
<sequence length="62" mass="7250">MTRLKALLEVPLTTLAMTLREIFDENAYARFLARTGKPRSRASYQAFLDELRERDATRIRCC</sequence>
<evidence type="ECO:0000313" key="2">
    <source>
        <dbReference type="Proteomes" id="UP000779809"/>
    </source>
</evidence>
<dbReference type="Proteomes" id="UP000779809">
    <property type="component" value="Unassembled WGS sequence"/>
</dbReference>
<reference evidence="1" key="1">
    <citation type="submission" date="2020-07" db="EMBL/GenBank/DDBJ databases">
        <title>Huge and variable diversity of episymbiotic CPR bacteria and DPANN archaea in groundwater ecosystems.</title>
        <authorList>
            <person name="He C.Y."/>
            <person name="Keren R."/>
            <person name="Whittaker M."/>
            <person name="Farag I.F."/>
            <person name="Doudna J."/>
            <person name="Cate J.H.D."/>
            <person name="Banfield J.F."/>
        </authorList>
    </citation>
    <scope>NUCLEOTIDE SEQUENCE</scope>
    <source>
        <strain evidence="1">NC_groundwater_580_Pr5_B-0.1um_64_19</strain>
    </source>
</reference>
<name>A0A932EPI5_9BACT</name>
<proteinExistence type="predicted"/>
<organism evidence="1 2">
    <name type="scientific">Candidatus Korobacter versatilis</name>
    <dbReference type="NCBI Taxonomy" id="658062"/>
    <lineage>
        <taxon>Bacteria</taxon>
        <taxon>Pseudomonadati</taxon>
        <taxon>Acidobacteriota</taxon>
        <taxon>Terriglobia</taxon>
        <taxon>Terriglobales</taxon>
        <taxon>Candidatus Korobacteraceae</taxon>
        <taxon>Candidatus Korobacter</taxon>
    </lineage>
</organism>
<protein>
    <submittedName>
        <fullName evidence="1">Uncharacterized protein</fullName>
    </submittedName>
</protein>
<comment type="caution">
    <text evidence="1">The sequence shown here is derived from an EMBL/GenBank/DDBJ whole genome shotgun (WGS) entry which is preliminary data.</text>
</comment>
<gene>
    <name evidence="1" type="ORF">HYX28_02765</name>
</gene>
<dbReference type="AlphaFoldDB" id="A0A932EPI5"/>
<dbReference type="EMBL" id="JACPNR010000004">
    <property type="protein sequence ID" value="MBI2677683.1"/>
    <property type="molecule type" value="Genomic_DNA"/>
</dbReference>
<evidence type="ECO:0000313" key="1">
    <source>
        <dbReference type="EMBL" id="MBI2677683.1"/>
    </source>
</evidence>